<organism evidence="1 2">
    <name type="scientific">Aromia moschata</name>
    <dbReference type="NCBI Taxonomy" id="1265417"/>
    <lineage>
        <taxon>Eukaryota</taxon>
        <taxon>Metazoa</taxon>
        <taxon>Ecdysozoa</taxon>
        <taxon>Arthropoda</taxon>
        <taxon>Hexapoda</taxon>
        <taxon>Insecta</taxon>
        <taxon>Pterygota</taxon>
        <taxon>Neoptera</taxon>
        <taxon>Endopterygota</taxon>
        <taxon>Coleoptera</taxon>
        <taxon>Polyphaga</taxon>
        <taxon>Cucujiformia</taxon>
        <taxon>Chrysomeloidea</taxon>
        <taxon>Cerambycidae</taxon>
        <taxon>Cerambycinae</taxon>
        <taxon>Callichromatini</taxon>
        <taxon>Aromia</taxon>
    </lineage>
</organism>
<protein>
    <submittedName>
        <fullName evidence="1">Uncharacterized protein</fullName>
    </submittedName>
</protein>
<proteinExistence type="predicted"/>
<sequence length="88" mass="10364">MASVQNDIEDKHMYLREFFDRRISSCVSCIPKEQDLDLPSALLWFQHDGASPHYARQVREFLKSNISRSVDWTKRTHRISLRAGTQNQ</sequence>
<evidence type="ECO:0000313" key="2">
    <source>
        <dbReference type="Proteomes" id="UP001162162"/>
    </source>
</evidence>
<reference evidence="1" key="1">
    <citation type="journal article" date="2023" name="Insect Mol. Biol.">
        <title>Genome sequencing provides insights into the evolution of gene families encoding plant cell wall-degrading enzymes in longhorned beetles.</title>
        <authorList>
            <person name="Shin N.R."/>
            <person name="Okamura Y."/>
            <person name="Kirsch R."/>
            <person name="Pauchet Y."/>
        </authorList>
    </citation>
    <scope>NUCLEOTIDE SEQUENCE</scope>
    <source>
        <strain evidence="1">AMC_N1</strain>
    </source>
</reference>
<gene>
    <name evidence="1" type="ORF">NQ318_010170</name>
</gene>
<accession>A0AAV8XSE0</accession>
<dbReference type="EMBL" id="JAPWTK010000374">
    <property type="protein sequence ID" value="KAJ8941420.1"/>
    <property type="molecule type" value="Genomic_DNA"/>
</dbReference>
<name>A0AAV8XSE0_9CUCU</name>
<dbReference type="AlphaFoldDB" id="A0AAV8XSE0"/>
<dbReference type="InterPro" id="IPR036397">
    <property type="entry name" value="RNaseH_sf"/>
</dbReference>
<dbReference type="Proteomes" id="UP001162162">
    <property type="component" value="Unassembled WGS sequence"/>
</dbReference>
<keyword evidence="2" id="KW-1185">Reference proteome</keyword>
<evidence type="ECO:0000313" key="1">
    <source>
        <dbReference type="EMBL" id="KAJ8941420.1"/>
    </source>
</evidence>
<comment type="caution">
    <text evidence="1">The sequence shown here is derived from an EMBL/GenBank/DDBJ whole genome shotgun (WGS) entry which is preliminary data.</text>
</comment>
<dbReference type="GO" id="GO:0003676">
    <property type="term" value="F:nucleic acid binding"/>
    <property type="evidence" value="ECO:0007669"/>
    <property type="project" value="InterPro"/>
</dbReference>
<dbReference type="Gene3D" id="3.30.420.10">
    <property type="entry name" value="Ribonuclease H-like superfamily/Ribonuclease H"/>
    <property type="match status" value="1"/>
</dbReference>